<name>A0ACC7P584_9BACL</name>
<evidence type="ECO:0000313" key="2">
    <source>
        <dbReference type="Proteomes" id="UP001631969"/>
    </source>
</evidence>
<organism evidence="1 2">
    <name type="scientific">Paenibacillus mesotrionivorans</name>
    <dbReference type="NCBI Taxonomy" id="3160968"/>
    <lineage>
        <taxon>Bacteria</taxon>
        <taxon>Bacillati</taxon>
        <taxon>Bacillota</taxon>
        <taxon>Bacilli</taxon>
        <taxon>Bacillales</taxon>
        <taxon>Paenibacillaceae</taxon>
        <taxon>Paenibacillus</taxon>
    </lineage>
</organism>
<accession>A0ACC7P584</accession>
<proteinExistence type="predicted"/>
<gene>
    <name evidence="1" type="ORF">ACI1P1_28415</name>
</gene>
<reference evidence="1" key="1">
    <citation type="submission" date="2024-12" db="EMBL/GenBank/DDBJ databases">
        <authorList>
            <person name="Wu N."/>
        </authorList>
    </citation>
    <scope>NUCLEOTIDE SEQUENCE</scope>
    <source>
        <strain evidence="1">P15</strain>
    </source>
</reference>
<dbReference type="EMBL" id="JBJURJ010000027">
    <property type="protein sequence ID" value="MFM9332224.1"/>
    <property type="molecule type" value="Genomic_DNA"/>
</dbReference>
<comment type="caution">
    <text evidence="1">The sequence shown here is derived from an EMBL/GenBank/DDBJ whole genome shotgun (WGS) entry which is preliminary data.</text>
</comment>
<sequence length="109" mass="12325">MIELLDNWLEISGNFNLFVGMTTAVALLSAAAYTYFFSKIGKTDEYGVKIRLNVTNRMFSTLMGLLILFVLLVPQNTEHFRQMLLLCFSMTALVGAVSAGYFYVRDFKS</sequence>
<dbReference type="Proteomes" id="UP001631969">
    <property type="component" value="Unassembled WGS sequence"/>
</dbReference>
<evidence type="ECO:0000313" key="1">
    <source>
        <dbReference type="EMBL" id="MFM9332224.1"/>
    </source>
</evidence>
<protein>
    <submittedName>
        <fullName evidence="1">Uncharacterized protein</fullName>
    </submittedName>
</protein>
<keyword evidence="2" id="KW-1185">Reference proteome</keyword>